<evidence type="ECO:0000313" key="2">
    <source>
        <dbReference type="Proteomes" id="UP000184139"/>
    </source>
</evidence>
<reference evidence="1 2" key="1">
    <citation type="submission" date="2016-11" db="EMBL/GenBank/DDBJ databases">
        <authorList>
            <person name="Jaros S."/>
            <person name="Januszkiewicz K."/>
            <person name="Wedrychowicz H."/>
        </authorList>
    </citation>
    <scope>NUCLEOTIDE SEQUENCE [LARGE SCALE GENOMIC DNA]</scope>
    <source>
        <strain evidence="1 2">DSM 9705</strain>
    </source>
</reference>
<proteinExistence type="predicted"/>
<protein>
    <recommendedName>
        <fullName evidence="3">Methyltransferase domain-containing protein</fullName>
    </recommendedName>
</protein>
<dbReference type="AlphaFoldDB" id="A0A1M5XUT2"/>
<name>A0A1M5XUT2_9BACT</name>
<dbReference type="InterPro" id="IPR029063">
    <property type="entry name" value="SAM-dependent_MTases_sf"/>
</dbReference>
<accession>A0A1M5XUT2</accession>
<dbReference type="SUPFAM" id="SSF53335">
    <property type="entry name" value="S-adenosyl-L-methionine-dependent methyltransferases"/>
    <property type="match status" value="1"/>
</dbReference>
<evidence type="ECO:0000313" key="1">
    <source>
        <dbReference type="EMBL" id="SHI03585.1"/>
    </source>
</evidence>
<dbReference type="STRING" id="1121409.SAMN02745124_03379"/>
<dbReference type="Gene3D" id="3.40.50.150">
    <property type="entry name" value="Vaccinia Virus protein VP39"/>
    <property type="match status" value="1"/>
</dbReference>
<organism evidence="1 2">
    <name type="scientific">Desulfofustis glycolicus DSM 9705</name>
    <dbReference type="NCBI Taxonomy" id="1121409"/>
    <lineage>
        <taxon>Bacteria</taxon>
        <taxon>Pseudomonadati</taxon>
        <taxon>Thermodesulfobacteriota</taxon>
        <taxon>Desulfobulbia</taxon>
        <taxon>Desulfobulbales</taxon>
        <taxon>Desulfocapsaceae</taxon>
        <taxon>Desulfofustis</taxon>
    </lineage>
</organism>
<dbReference type="CDD" id="cd02440">
    <property type="entry name" value="AdoMet_MTases"/>
    <property type="match status" value="1"/>
</dbReference>
<dbReference type="RefSeq" id="WP_073377833.1">
    <property type="nucleotide sequence ID" value="NZ_FQXS01000023.1"/>
</dbReference>
<dbReference type="EMBL" id="FQXS01000023">
    <property type="protein sequence ID" value="SHI03585.1"/>
    <property type="molecule type" value="Genomic_DNA"/>
</dbReference>
<keyword evidence="2" id="KW-1185">Reference proteome</keyword>
<gene>
    <name evidence="1" type="ORF">SAMN02745124_03379</name>
</gene>
<dbReference type="Proteomes" id="UP000184139">
    <property type="component" value="Unassembled WGS sequence"/>
</dbReference>
<evidence type="ECO:0008006" key="3">
    <source>
        <dbReference type="Google" id="ProtNLM"/>
    </source>
</evidence>
<sequence>MNDSDNTLMTGALSRDEELDVLFGVINRFIGYFTRQAVPRTGNDTSVEYPFVAMDTRQAYEQLRLARSYLQDRGLFRPGLKCIDIGCGIGNILLLAELLEFDVFGIEKDPASLQIARNLVGERQVAEVDIWTFAGLADFDVLYYFRPFCEKTRQVTFERLVEQQCKPGAILIANRKMDEGIDTDPRFLRIAEALPIWCKIGR</sequence>
<dbReference type="OrthoDB" id="7867002at2"/>